<dbReference type="STRING" id="28028.CFLV_03665"/>
<dbReference type="SUPFAM" id="SSF48317">
    <property type="entry name" value="Acid phosphatase/Vanadium-dependent haloperoxidase"/>
    <property type="match status" value="1"/>
</dbReference>
<dbReference type="KEGG" id="cfc:CFLV_03665"/>
<feature type="signal peptide" evidence="1">
    <location>
        <begin position="1"/>
        <end position="26"/>
    </location>
</feature>
<evidence type="ECO:0000313" key="3">
    <source>
        <dbReference type="EMBL" id="APT86375.1"/>
    </source>
</evidence>
<dbReference type="AlphaFoldDB" id="A0A1L7CKM8"/>
<feature type="chain" id="PRO_5039619840" evidence="1">
    <location>
        <begin position="27"/>
        <end position="432"/>
    </location>
</feature>
<gene>
    <name evidence="3" type="ORF">CFLV_03665</name>
</gene>
<proteinExistence type="predicted"/>
<keyword evidence="1" id="KW-0732">Signal</keyword>
<keyword evidence="4" id="KW-1185">Reference proteome</keyword>
<feature type="domain" description="Phosphatidic acid phosphatase type 2/haloperoxidase" evidence="2">
    <location>
        <begin position="168"/>
        <end position="286"/>
    </location>
</feature>
<organism evidence="3 4">
    <name type="scientific">Corynebacterium flavescens</name>
    <dbReference type="NCBI Taxonomy" id="28028"/>
    <lineage>
        <taxon>Bacteria</taxon>
        <taxon>Bacillati</taxon>
        <taxon>Actinomycetota</taxon>
        <taxon>Actinomycetes</taxon>
        <taxon>Mycobacteriales</taxon>
        <taxon>Corynebacteriaceae</taxon>
        <taxon>Corynebacterium</taxon>
    </lineage>
</organism>
<dbReference type="SMART" id="SM00014">
    <property type="entry name" value="acidPPc"/>
    <property type="match status" value="1"/>
</dbReference>
<name>A0A1L7CKM8_CORFL</name>
<accession>A0A1L7CKM8</accession>
<dbReference type="CDD" id="cd03397">
    <property type="entry name" value="PAP2_acid_phosphatase"/>
    <property type="match status" value="1"/>
</dbReference>
<sequence length="432" mass="45590">MVLPRLSALLITGAVAMQAVVAPASAATLPLAPPQQLQELQEQYAPSSLPATTYPAESGAPQPQPFGPDAYFGYISDISSYPGGTYYSVVDGFADLRANHPDTLAENLNITLSINNSASPERITRAQADARADSGGLLGTLSDAFGPTLGEQLRAAIAENRLPKTRAFLDSGYVSRAQGIAASTLVEKEIFNYPRPFEVAPELINKHNDGREDYYALNGSASFPSGHTNQAVLITTLLAAALPELGPQLLARGSEAGESWVVMGVHYPLDVIGGRMTGTAAAADHFNDPKMRDALNQVGQEIRTELTWRTGKPLTETIAAEQAAGRAYASNAQAATIYANQATYGLAPVYATDRPMNIPQGAPVLLHNRFPELSWEQRARVIAATALPSGSPLDKQDNGAAGSWQRVNLAAAFAAEVTVAPNGELSVNGSPV</sequence>
<dbReference type="GO" id="GO:0003993">
    <property type="term" value="F:acid phosphatase activity"/>
    <property type="evidence" value="ECO:0007669"/>
    <property type="project" value="InterPro"/>
</dbReference>
<dbReference type="EMBL" id="CP009246">
    <property type="protein sequence ID" value="APT86375.1"/>
    <property type="molecule type" value="Genomic_DNA"/>
</dbReference>
<dbReference type="InterPro" id="IPR001011">
    <property type="entry name" value="Acid_Pase_classA_bac"/>
</dbReference>
<dbReference type="GO" id="GO:0030288">
    <property type="term" value="C:outer membrane-bounded periplasmic space"/>
    <property type="evidence" value="ECO:0007669"/>
    <property type="project" value="InterPro"/>
</dbReference>
<dbReference type="Pfam" id="PF01569">
    <property type="entry name" value="PAP2"/>
    <property type="match status" value="1"/>
</dbReference>
<dbReference type="InterPro" id="IPR000326">
    <property type="entry name" value="PAP2/HPO"/>
</dbReference>
<reference evidence="3 4" key="1">
    <citation type="submission" date="2014-08" db="EMBL/GenBank/DDBJ databases">
        <title>Complete genome sequence of Corynebacterium flavescens OJ8(T)(=DSM 20296(T)), isolated from cheese.</title>
        <authorList>
            <person name="Ruckert C."/>
            <person name="Albersmeier A."/>
            <person name="Winkler A."/>
            <person name="Kalinowski J."/>
        </authorList>
    </citation>
    <scope>NUCLEOTIDE SEQUENCE [LARGE SCALE GENOMIC DNA]</scope>
    <source>
        <strain evidence="3 4">OJ8</strain>
    </source>
</reference>
<protein>
    <submittedName>
        <fullName evidence="3">Acid phosphatase</fullName>
    </submittedName>
</protein>
<dbReference type="Gene3D" id="1.20.144.10">
    <property type="entry name" value="Phosphatidic acid phosphatase type 2/haloperoxidase"/>
    <property type="match status" value="1"/>
</dbReference>
<evidence type="ECO:0000313" key="4">
    <source>
        <dbReference type="Proteomes" id="UP000185479"/>
    </source>
</evidence>
<dbReference type="InterPro" id="IPR036938">
    <property type="entry name" value="PAP2/HPO_sf"/>
</dbReference>
<dbReference type="Proteomes" id="UP000185479">
    <property type="component" value="Chromosome"/>
</dbReference>
<dbReference type="PRINTS" id="PR00483">
    <property type="entry name" value="BACPHPHTASE"/>
</dbReference>
<evidence type="ECO:0000256" key="1">
    <source>
        <dbReference type="SAM" id="SignalP"/>
    </source>
</evidence>
<evidence type="ECO:0000259" key="2">
    <source>
        <dbReference type="SMART" id="SM00014"/>
    </source>
</evidence>